<organism evidence="1 2">
    <name type="scientific">Brachionus plicatilis</name>
    <name type="common">Marine rotifer</name>
    <name type="synonym">Brachionus muelleri</name>
    <dbReference type="NCBI Taxonomy" id="10195"/>
    <lineage>
        <taxon>Eukaryota</taxon>
        <taxon>Metazoa</taxon>
        <taxon>Spiralia</taxon>
        <taxon>Gnathifera</taxon>
        <taxon>Rotifera</taxon>
        <taxon>Eurotatoria</taxon>
        <taxon>Monogononta</taxon>
        <taxon>Pseudotrocha</taxon>
        <taxon>Ploima</taxon>
        <taxon>Brachionidae</taxon>
        <taxon>Brachionus</taxon>
    </lineage>
</organism>
<keyword evidence="2" id="KW-1185">Reference proteome</keyword>
<protein>
    <submittedName>
        <fullName evidence="1">Uncharacterized protein</fullName>
    </submittedName>
</protein>
<dbReference type="AlphaFoldDB" id="A0A3M7PPD1"/>
<name>A0A3M7PPD1_BRAPC</name>
<dbReference type="EMBL" id="REGN01009676">
    <property type="protein sequence ID" value="RNA00621.1"/>
    <property type="molecule type" value="Genomic_DNA"/>
</dbReference>
<comment type="caution">
    <text evidence="1">The sequence shown here is derived from an EMBL/GenBank/DDBJ whole genome shotgun (WGS) entry which is preliminary data.</text>
</comment>
<evidence type="ECO:0000313" key="2">
    <source>
        <dbReference type="Proteomes" id="UP000276133"/>
    </source>
</evidence>
<dbReference type="Proteomes" id="UP000276133">
    <property type="component" value="Unassembled WGS sequence"/>
</dbReference>
<reference evidence="1 2" key="1">
    <citation type="journal article" date="2018" name="Sci. Rep.">
        <title>Genomic signatures of local adaptation to the degree of environmental predictability in rotifers.</title>
        <authorList>
            <person name="Franch-Gras L."/>
            <person name="Hahn C."/>
            <person name="Garcia-Roger E.M."/>
            <person name="Carmona M.J."/>
            <person name="Serra M."/>
            <person name="Gomez A."/>
        </authorList>
    </citation>
    <scope>NUCLEOTIDE SEQUENCE [LARGE SCALE GENOMIC DNA]</scope>
    <source>
        <strain evidence="1">HYR1</strain>
    </source>
</reference>
<proteinExistence type="predicted"/>
<evidence type="ECO:0000313" key="1">
    <source>
        <dbReference type="EMBL" id="RNA00621.1"/>
    </source>
</evidence>
<gene>
    <name evidence="1" type="ORF">BpHYR1_053978</name>
</gene>
<sequence>MRLYYKSHELQYLLNQLIESKFDLYFLNQSSNIDSIFLIKSWLICLKSCQKLYFVFQRNTGLQNRLKNYEKVANNLSFIKKLINNGIKYEPISEIMFFQHISHTRSHSEVLNEINYPLGKVPFGISSSCCNT</sequence>
<accession>A0A3M7PPD1</accession>